<evidence type="ECO:0000313" key="11">
    <source>
        <dbReference type="EMBL" id="KAJ2678215.1"/>
    </source>
</evidence>
<feature type="region of interest" description="Disordered" evidence="9">
    <location>
        <begin position="490"/>
        <end position="520"/>
    </location>
</feature>
<accession>A0A9W8G8P8</accession>
<dbReference type="InterPro" id="IPR012976">
    <property type="entry name" value="NOSIC"/>
</dbReference>
<dbReference type="SUPFAM" id="SSF89124">
    <property type="entry name" value="Nop domain"/>
    <property type="match status" value="1"/>
</dbReference>
<dbReference type="Gene3D" id="1.10.287.4070">
    <property type="match status" value="1"/>
</dbReference>
<dbReference type="PANTHER" id="PTHR13904:SF0">
    <property type="entry name" value="U4_U6 SMALL NUCLEAR RIBONUCLEOPROTEIN PRP31"/>
    <property type="match status" value="1"/>
</dbReference>
<evidence type="ECO:0000256" key="2">
    <source>
        <dbReference type="ARBA" id="ARBA00005572"/>
    </source>
</evidence>
<evidence type="ECO:0000256" key="9">
    <source>
        <dbReference type="SAM" id="MobiDB-lite"/>
    </source>
</evidence>
<evidence type="ECO:0000256" key="7">
    <source>
        <dbReference type="ARBA" id="ARBA00023242"/>
    </source>
</evidence>
<dbReference type="FunFam" id="1.10.287.4070:FF:000003">
    <property type="entry name" value="U4/U6 small nuclear ribonucleoprotein PRP31"/>
    <property type="match status" value="1"/>
</dbReference>
<dbReference type="FunFam" id="1.10.246.90:FF:000002">
    <property type="entry name" value="U4/U6 small nuclear ribonucleoprotein Prp31"/>
    <property type="match status" value="1"/>
</dbReference>
<dbReference type="PROSITE" id="PS51358">
    <property type="entry name" value="NOP"/>
    <property type="match status" value="1"/>
</dbReference>
<name>A0A9W8G8P8_9FUNG</name>
<dbReference type="AlphaFoldDB" id="A0A9W8G8P8"/>
<feature type="compositionally biased region" description="Basic and acidic residues" evidence="9">
    <location>
        <begin position="492"/>
        <end position="508"/>
    </location>
</feature>
<gene>
    <name evidence="11" type="primary">PRP31</name>
    <name evidence="11" type="ORF">GGI25_002566</name>
</gene>
<dbReference type="GO" id="GO:0000244">
    <property type="term" value="P:spliceosomal tri-snRNP complex assembly"/>
    <property type="evidence" value="ECO:0007669"/>
    <property type="project" value="InterPro"/>
</dbReference>
<keyword evidence="5" id="KW-0694">RNA-binding</keyword>
<dbReference type="GO" id="GO:0071011">
    <property type="term" value="C:precatalytic spliceosome"/>
    <property type="evidence" value="ECO:0007669"/>
    <property type="project" value="TreeGrafter"/>
</dbReference>
<dbReference type="InterPro" id="IPR002687">
    <property type="entry name" value="Nop_dom"/>
</dbReference>
<reference evidence="11" key="1">
    <citation type="submission" date="2022-07" db="EMBL/GenBank/DDBJ databases">
        <title>Phylogenomic reconstructions and comparative analyses of Kickxellomycotina fungi.</title>
        <authorList>
            <person name="Reynolds N.K."/>
            <person name="Stajich J.E."/>
            <person name="Barry K."/>
            <person name="Grigoriev I.V."/>
            <person name="Crous P."/>
            <person name="Smith M.E."/>
        </authorList>
    </citation>
    <scope>NUCLEOTIDE SEQUENCE</scope>
    <source>
        <strain evidence="11">NRRL 3115</strain>
    </source>
</reference>
<evidence type="ECO:0000256" key="8">
    <source>
        <dbReference type="ARBA" id="ARBA00023274"/>
    </source>
</evidence>
<comment type="subcellular location">
    <subcellularLocation>
        <location evidence="1">Nucleus</location>
    </subcellularLocation>
</comment>
<dbReference type="Pfam" id="PF01798">
    <property type="entry name" value="Nop"/>
    <property type="match status" value="1"/>
</dbReference>
<sequence length="520" mass="56612">MSLDEDLLADLGELDGGHADDAVEAIYEDKNGGNNDENDGLGSEMDDMSMPFGQADIAVLGEASNSGEINEEHELLISKLAASSADIRTIAKISYGDELQQLLGEITSSQEAFDGSKQIVGLVEDDPTYKLVLQANEMSARIAGEILVVHRFLLDHYNQRFPELETLVRNPTDYARAVKAIGDAADITKVEFDGILPNATSMVVTVTGSTTIGRLLSKEEMKRVQEACSCLLDLASAKLKLVIFIEAQMPLIAPNLTAVIGSSTAAKLIVEAGGLTSLSKIPSCNIQVLGKSQQTAVGLSSLTTKKHVGVIYYSDAVRGVPEDFRHKMLRKISAKCALAARVDAQHEARDGALGKKFRAELDAQVEKLLEAAPMNAIKPLPVPDEGPKRRRGGRKVRKAREPYMMTELQKQRDRLQFGTFQDEVVVMDEMEGLGMMGRSVGRVRATQMNNRAKAKVAKKYQKYLKAPSGTTTSGIASLAFTPVQGFELTKPQTDDAHTKKKAKTENDRYFSSSTPFMGKR</sequence>
<feature type="compositionally biased region" description="Acidic residues" evidence="9">
    <location>
        <begin position="36"/>
        <end position="47"/>
    </location>
</feature>
<dbReference type="Proteomes" id="UP001151518">
    <property type="component" value="Unassembled WGS sequence"/>
</dbReference>
<dbReference type="PANTHER" id="PTHR13904">
    <property type="entry name" value="PRE-MRNA SPLICING FACTOR PRP31"/>
    <property type="match status" value="1"/>
</dbReference>
<protein>
    <submittedName>
        <fullName evidence="11">U4/U6-U5 snRNP complex subunit prp31</fullName>
    </submittedName>
</protein>
<evidence type="ECO:0000256" key="3">
    <source>
        <dbReference type="ARBA" id="ARBA00022664"/>
    </source>
</evidence>
<dbReference type="Gene3D" id="1.10.246.90">
    <property type="entry name" value="Nop domain"/>
    <property type="match status" value="1"/>
</dbReference>
<dbReference type="InterPro" id="IPR019175">
    <property type="entry name" value="Prp31_C"/>
</dbReference>
<evidence type="ECO:0000256" key="6">
    <source>
        <dbReference type="ARBA" id="ARBA00023187"/>
    </source>
</evidence>
<keyword evidence="7" id="KW-0539">Nucleus</keyword>
<evidence type="ECO:0000256" key="1">
    <source>
        <dbReference type="ARBA" id="ARBA00004123"/>
    </source>
</evidence>
<organism evidence="11 12">
    <name type="scientific">Coemansia spiralis</name>
    <dbReference type="NCBI Taxonomy" id="417178"/>
    <lineage>
        <taxon>Eukaryota</taxon>
        <taxon>Fungi</taxon>
        <taxon>Fungi incertae sedis</taxon>
        <taxon>Zoopagomycota</taxon>
        <taxon>Kickxellomycotina</taxon>
        <taxon>Kickxellomycetes</taxon>
        <taxon>Kickxellales</taxon>
        <taxon>Kickxellaceae</taxon>
        <taxon>Coemansia</taxon>
    </lineage>
</organism>
<dbReference type="EMBL" id="JANBTW010000023">
    <property type="protein sequence ID" value="KAJ2678215.1"/>
    <property type="molecule type" value="Genomic_DNA"/>
</dbReference>
<comment type="similarity">
    <text evidence="2">Belongs to the PRP31 family.</text>
</comment>
<dbReference type="GO" id="GO:0003723">
    <property type="term" value="F:RNA binding"/>
    <property type="evidence" value="ECO:0007669"/>
    <property type="project" value="UniProtKB-KW"/>
</dbReference>
<dbReference type="GO" id="GO:0046540">
    <property type="term" value="C:U4/U6 x U5 tri-snRNP complex"/>
    <property type="evidence" value="ECO:0007669"/>
    <property type="project" value="InterPro"/>
</dbReference>
<keyword evidence="8" id="KW-0687">Ribonucleoprotein</keyword>
<feature type="region of interest" description="Disordered" evidence="9">
    <location>
        <begin position="27"/>
        <end position="47"/>
    </location>
</feature>
<dbReference type="SMART" id="SM00931">
    <property type="entry name" value="NOSIC"/>
    <property type="match status" value="1"/>
</dbReference>
<evidence type="ECO:0000256" key="4">
    <source>
        <dbReference type="ARBA" id="ARBA00022728"/>
    </source>
</evidence>
<keyword evidence="6" id="KW-0508">mRNA splicing</keyword>
<dbReference type="OrthoDB" id="4771285at2759"/>
<comment type="caution">
    <text evidence="11">The sequence shown here is derived from an EMBL/GenBank/DDBJ whole genome shotgun (WGS) entry which is preliminary data.</text>
</comment>
<evidence type="ECO:0000313" key="12">
    <source>
        <dbReference type="Proteomes" id="UP001151518"/>
    </source>
</evidence>
<dbReference type="GO" id="GO:0005687">
    <property type="term" value="C:U4 snRNP"/>
    <property type="evidence" value="ECO:0007669"/>
    <property type="project" value="TreeGrafter"/>
</dbReference>
<keyword evidence="3" id="KW-0507">mRNA processing</keyword>
<keyword evidence="4" id="KW-0747">Spliceosome</keyword>
<dbReference type="InterPro" id="IPR042239">
    <property type="entry name" value="Nop_C"/>
</dbReference>
<feature type="compositionally biased region" description="Polar residues" evidence="9">
    <location>
        <begin position="509"/>
        <end position="520"/>
    </location>
</feature>
<dbReference type="InterPro" id="IPR027105">
    <property type="entry name" value="Prp31"/>
</dbReference>
<feature type="compositionally biased region" description="Basic residues" evidence="9">
    <location>
        <begin position="388"/>
        <end position="398"/>
    </location>
</feature>
<evidence type="ECO:0000259" key="10">
    <source>
        <dbReference type="PROSITE" id="PS51358"/>
    </source>
</evidence>
<feature type="region of interest" description="Disordered" evidence="9">
    <location>
        <begin position="378"/>
        <end position="398"/>
    </location>
</feature>
<feature type="domain" description="Nop" evidence="10">
    <location>
        <begin position="252"/>
        <end position="370"/>
    </location>
</feature>
<evidence type="ECO:0000256" key="5">
    <source>
        <dbReference type="ARBA" id="ARBA00022884"/>
    </source>
</evidence>
<dbReference type="Pfam" id="PF09785">
    <property type="entry name" value="Prp31_C"/>
    <property type="match status" value="1"/>
</dbReference>
<dbReference type="InterPro" id="IPR036070">
    <property type="entry name" value="Nop_dom_sf"/>
</dbReference>
<proteinExistence type="inferred from homology"/>